<reference evidence="3 4" key="1">
    <citation type="submission" date="2016-10" db="EMBL/GenBank/DDBJ databases">
        <title>Genome sequence of the ascomycete fungus Penicillium subrubescens.</title>
        <authorList>
            <person name="De Vries R.P."/>
            <person name="Peng M."/>
            <person name="Dilokpimol A."/>
            <person name="Hilden K."/>
            <person name="Makela M.R."/>
            <person name="Grigoriev I."/>
            <person name="Riley R."/>
            <person name="Granchi Z."/>
        </authorList>
    </citation>
    <scope>NUCLEOTIDE SEQUENCE [LARGE SCALE GENOMIC DNA]</scope>
    <source>
        <strain evidence="3 4">CBS 132785</strain>
    </source>
</reference>
<evidence type="ECO:0000313" key="3">
    <source>
        <dbReference type="EMBL" id="OKO97910.1"/>
    </source>
</evidence>
<protein>
    <recommendedName>
        <fullName evidence="2">Alpha-L-rhamnosidase C-terminal domain-containing protein</fullName>
    </recommendedName>
</protein>
<feature type="domain" description="Alpha-L-rhamnosidase C-terminal" evidence="2">
    <location>
        <begin position="65"/>
        <end position="96"/>
    </location>
</feature>
<dbReference type="AlphaFoldDB" id="A0A1Q5TCH7"/>
<dbReference type="STRING" id="1316194.A0A1Q5TCH7"/>
<evidence type="ECO:0000313" key="4">
    <source>
        <dbReference type="Proteomes" id="UP000186955"/>
    </source>
</evidence>
<feature type="region of interest" description="Disordered" evidence="1">
    <location>
        <begin position="28"/>
        <end position="99"/>
    </location>
</feature>
<dbReference type="Proteomes" id="UP000186955">
    <property type="component" value="Unassembled WGS sequence"/>
</dbReference>
<proteinExistence type="predicted"/>
<name>A0A1Q5TCH7_9EURO</name>
<accession>A0A1Q5TCH7</accession>
<dbReference type="Pfam" id="PF17390">
    <property type="entry name" value="Bac_rhamnosid_C"/>
    <property type="match status" value="1"/>
</dbReference>
<dbReference type="EMBL" id="MNBE01000683">
    <property type="protein sequence ID" value="OKO97910.1"/>
    <property type="molecule type" value="Genomic_DNA"/>
</dbReference>
<dbReference type="Gene3D" id="2.60.420.10">
    <property type="entry name" value="Maltose phosphorylase, domain 3"/>
    <property type="match status" value="1"/>
</dbReference>
<dbReference type="InterPro" id="IPR035398">
    <property type="entry name" value="Bac_rhamnosid_C"/>
</dbReference>
<feature type="compositionally biased region" description="Pro residues" evidence="1">
    <location>
        <begin position="57"/>
        <end position="67"/>
    </location>
</feature>
<sequence>MSDKGGLAISNTTYDANSLSHEFEQLMRTKRFNQLHDSSRSRAGSQSPAPSHASHSIPPPSRAPPLEPGWKNILVRPIPGGDLSHAKVKYLSPSGKPAR</sequence>
<keyword evidence="4" id="KW-1185">Reference proteome</keyword>
<feature type="compositionally biased region" description="Low complexity" evidence="1">
    <location>
        <begin position="45"/>
        <end position="56"/>
    </location>
</feature>
<comment type="caution">
    <text evidence="3">The sequence shown here is derived from an EMBL/GenBank/DDBJ whole genome shotgun (WGS) entry which is preliminary data.</text>
</comment>
<gene>
    <name evidence="3" type="ORF">PENSUB_9836</name>
</gene>
<organism evidence="3 4">
    <name type="scientific">Penicillium subrubescens</name>
    <dbReference type="NCBI Taxonomy" id="1316194"/>
    <lineage>
        <taxon>Eukaryota</taxon>
        <taxon>Fungi</taxon>
        <taxon>Dikarya</taxon>
        <taxon>Ascomycota</taxon>
        <taxon>Pezizomycotina</taxon>
        <taxon>Eurotiomycetes</taxon>
        <taxon>Eurotiomycetidae</taxon>
        <taxon>Eurotiales</taxon>
        <taxon>Aspergillaceae</taxon>
        <taxon>Penicillium</taxon>
    </lineage>
</organism>
<evidence type="ECO:0000256" key="1">
    <source>
        <dbReference type="SAM" id="MobiDB-lite"/>
    </source>
</evidence>
<evidence type="ECO:0000259" key="2">
    <source>
        <dbReference type="Pfam" id="PF17390"/>
    </source>
</evidence>